<evidence type="ECO:0000313" key="1">
    <source>
        <dbReference type="EMBL" id="CAF5139501.1"/>
    </source>
</evidence>
<name>A0A822G2F8_9BILA</name>
<evidence type="ECO:0000313" key="2">
    <source>
        <dbReference type="Proteomes" id="UP000663848"/>
    </source>
</evidence>
<reference evidence="1" key="1">
    <citation type="submission" date="2021-02" db="EMBL/GenBank/DDBJ databases">
        <authorList>
            <person name="Nowell W R."/>
        </authorList>
    </citation>
    <scope>NUCLEOTIDE SEQUENCE</scope>
</reference>
<gene>
    <name evidence="1" type="ORF">QYT958_LOCUS47562</name>
</gene>
<proteinExistence type="predicted"/>
<sequence>MTMAKQRRSFFVDDILHK</sequence>
<organism evidence="1 2">
    <name type="scientific">Rotaria socialis</name>
    <dbReference type="NCBI Taxonomy" id="392032"/>
    <lineage>
        <taxon>Eukaryota</taxon>
        <taxon>Metazoa</taxon>
        <taxon>Spiralia</taxon>
        <taxon>Gnathifera</taxon>
        <taxon>Rotifera</taxon>
        <taxon>Eurotatoria</taxon>
        <taxon>Bdelloidea</taxon>
        <taxon>Philodinida</taxon>
        <taxon>Philodinidae</taxon>
        <taxon>Rotaria</taxon>
    </lineage>
</organism>
<accession>A0A822G2F8</accession>
<dbReference type="Proteomes" id="UP000663848">
    <property type="component" value="Unassembled WGS sequence"/>
</dbReference>
<dbReference type="AlphaFoldDB" id="A0A822G2F8"/>
<feature type="non-terminal residue" evidence="1">
    <location>
        <position position="18"/>
    </location>
</feature>
<protein>
    <submittedName>
        <fullName evidence="1">Uncharacterized protein</fullName>
    </submittedName>
</protein>
<dbReference type="EMBL" id="CAJOBR010090269">
    <property type="protein sequence ID" value="CAF5139501.1"/>
    <property type="molecule type" value="Genomic_DNA"/>
</dbReference>
<comment type="caution">
    <text evidence="1">The sequence shown here is derived from an EMBL/GenBank/DDBJ whole genome shotgun (WGS) entry which is preliminary data.</text>
</comment>